<evidence type="ECO:0000313" key="6">
    <source>
        <dbReference type="EMBL" id="TRY67241.1"/>
    </source>
</evidence>
<evidence type="ECO:0000256" key="1">
    <source>
        <dbReference type="ARBA" id="ARBA00022801"/>
    </source>
</evidence>
<dbReference type="Gene3D" id="3.30.379.10">
    <property type="entry name" value="Chitobiase/beta-hexosaminidase domain 2-like"/>
    <property type="match status" value="1"/>
</dbReference>
<evidence type="ECO:0000259" key="5">
    <source>
        <dbReference type="Pfam" id="PF12972"/>
    </source>
</evidence>
<comment type="caution">
    <text evidence="6">The sequence shown here is derived from an EMBL/GenBank/DDBJ whole genome shotgun (WGS) entry which is preliminary data.</text>
</comment>
<feature type="domain" description="Alpha-N-acetylglucosaminidase N-terminal" evidence="4">
    <location>
        <begin position="60"/>
        <end position="160"/>
    </location>
</feature>
<evidence type="ECO:0000256" key="2">
    <source>
        <dbReference type="SAM" id="SignalP"/>
    </source>
</evidence>
<dbReference type="OMA" id="GKACFIV"/>
<keyword evidence="2" id="KW-0732">Signal</keyword>
<dbReference type="STRING" id="6832.A0A553NP72"/>
<keyword evidence="1" id="KW-0378">Hydrolase</keyword>
<dbReference type="InterPro" id="IPR007781">
    <property type="entry name" value="NAGLU"/>
</dbReference>
<evidence type="ECO:0000313" key="7">
    <source>
        <dbReference type="Proteomes" id="UP000318571"/>
    </source>
</evidence>
<proteinExistence type="predicted"/>
<feature type="signal peptide" evidence="2">
    <location>
        <begin position="1"/>
        <end position="37"/>
    </location>
</feature>
<dbReference type="PANTHER" id="PTHR12872">
    <property type="entry name" value="ALPHA-N-ACETYLGLUCOSAMINIDASE"/>
    <property type="match status" value="1"/>
</dbReference>
<sequence length="764" mass="86932">MERNSVTAPRRSGCSLFRLSCVLFVIQLGVISKNAGAEVEVGELWESLGPQSDLTSQEQEVVGLLKRVLPSPDIASQFQIKLVSIPDDDKDDGDLHHQDRVHLKTSIEPKGNQSRTLVHVRATSGVAATWGIHHYLKYHCQGHFSWDTISLDLPTNGTLPPAKFNLTSNDKFRYYQNVCTPGYTFAFWKWDQWELHIDWMALNGINLPLAFVGQEAIWIRVYKQFGLNETYLDHHFAGPAFLPWGRMGNLNGWGGPLPSGWHHFTVGLQHQILTRMRGLGMIPVLPAFAGHVPKALIDLHPNVSFSVQSWNGFNETILLDPTEALFGAIGAKFIEEYTFEFGSDHVYNCDTFNEMDPKTNSTQYIRDVGRAIYAGMSSQDPKAVWLMQGWLFLSNFWQDPQVEALLTANPLGSMIILDLDSTFREQYTRTKFYYNQPFIFNDLNNFGGNLGLFGRLGAINQRVFKARSASKGRMIGTGLTPEGLSDSYLTAEFMNEMSWRPHPVEDVMAWVANYSRRRYGGQDNIKAQRAWQALVPRVFNASVGFFTRKLVITSMPSLDMTNYTFDLVDCTRQILVDLAPSLYADILDSFHSHRPTFLHEQRLVFMELLTDMDRVLGTSSNFMLGPWLEAAKEVIPNGTEPQKALFEFNARNQITLWGPSGQILDYAAKQWSGLVSNYYMPRWDLFLGMLEHSLASGTKFDPSEFGSRFLSQIGIPFTQDRKQFPILPTEDSVEVCLEMYEKWRPRLTFEHIKVHPNAIPNVRY</sequence>
<dbReference type="InterPro" id="IPR024732">
    <property type="entry name" value="NAGLU_C"/>
</dbReference>
<dbReference type="Gene3D" id="1.20.120.670">
    <property type="entry name" value="N-acetyl-b-d-glucoasminidase"/>
    <property type="match status" value="1"/>
</dbReference>
<dbReference type="GO" id="GO:0016787">
    <property type="term" value="F:hydrolase activity"/>
    <property type="evidence" value="ECO:0007669"/>
    <property type="project" value="UniProtKB-KW"/>
</dbReference>
<dbReference type="InterPro" id="IPR029018">
    <property type="entry name" value="Hex-like_dom2"/>
</dbReference>
<evidence type="ECO:0000259" key="4">
    <source>
        <dbReference type="Pfam" id="PF12971"/>
    </source>
</evidence>
<protein>
    <recommendedName>
        <fullName evidence="8">Alpha-N-acetylglucosaminidase</fullName>
    </recommendedName>
</protein>
<evidence type="ECO:0008006" key="8">
    <source>
        <dbReference type="Google" id="ProtNLM"/>
    </source>
</evidence>
<evidence type="ECO:0000259" key="3">
    <source>
        <dbReference type="Pfam" id="PF05089"/>
    </source>
</evidence>
<organism evidence="6 7">
    <name type="scientific">Tigriopus californicus</name>
    <name type="common">Marine copepod</name>
    <dbReference type="NCBI Taxonomy" id="6832"/>
    <lineage>
        <taxon>Eukaryota</taxon>
        <taxon>Metazoa</taxon>
        <taxon>Ecdysozoa</taxon>
        <taxon>Arthropoda</taxon>
        <taxon>Crustacea</taxon>
        <taxon>Multicrustacea</taxon>
        <taxon>Hexanauplia</taxon>
        <taxon>Copepoda</taxon>
        <taxon>Harpacticoida</taxon>
        <taxon>Harpacticidae</taxon>
        <taxon>Tigriopus</taxon>
    </lineage>
</organism>
<dbReference type="InterPro" id="IPR024733">
    <property type="entry name" value="NAGLU_tim-barrel"/>
</dbReference>
<feature type="chain" id="PRO_5022028605" description="Alpha-N-acetylglucosaminidase" evidence="2">
    <location>
        <begin position="38"/>
        <end position="764"/>
    </location>
</feature>
<dbReference type="Gene3D" id="3.20.20.80">
    <property type="entry name" value="Glycosidases"/>
    <property type="match status" value="1"/>
</dbReference>
<name>A0A553NP72_TIGCA</name>
<reference evidence="6 7" key="1">
    <citation type="journal article" date="2018" name="Nat. Ecol. Evol.">
        <title>Genomic signatures of mitonuclear coevolution across populations of Tigriopus californicus.</title>
        <authorList>
            <person name="Barreto F.S."/>
            <person name="Watson E.T."/>
            <person name="Lima T.G."/>
            <person name="Willett C.S."/>
            <person name="Edmands S."/>
            <person name="Li W."/>
            <person name="Burton R.S."/>
        </authorList>
    </citation>
    <scope>NUCLEOTIDE SEQUENCE [LARGE SCALE GENOMIC DNA]</scope>
    <source>
        <strain evidence="6 7">San Diego</strain>
    </source>
</reference>
<dbReference type="AlphaFoldDB" id="A0A553NP72"/>
<feature type="domain" description="Alpha-N-acetylglucosaminidase C-terminal" evidence="5">
    <location>
        <begin position="558"/>
        <end position="742"/>
    </location>
</feature>
<dbReference type="PANTHER" id="PTHR12872:SF1">
    <property type="entry name" value="ALPHA-N-ACETYLGLUCOSAMINIDASE"/>
    <property type="match status" value="1"/>
</dbReference>
<accession>A0A553NP72</accession>
<dbReference type="Pfam" id="PF12972">
    <property type="entry name" value="NAGLU_C"/>
    <property type="match status" value="1"/>
</dbReference>
<dbReference type="Pfam" id="PF12971">
    <property type="entry name" value="NAGLU_N"/>
    <property type="match status" value="1"/>
</dbReference>
<gene>
    <name evidence="6" type="ORF">TCAL_05490</name>
</gene>
<dbReference type="InterPro" id="IPR024240">
    <property type="entry name" value="NAGLU_N"/>
</dbReference>
<keyword evidence="7" id="KW-1185">Reference proteome</keyword>
<dbReference type="Pfam" id="PF05089">
    <property type="entry name" value="NAGLU"/>
    <property type="match status" value="1"/>
</dbReference>
<dbReference type="Proteomes" id="UP000318571">
    <property type="component" value="Chromosome 4"/>
</dbReference>
<feature type="domain" description="Alpha-N-acetylglucosaminidase tim-barrel" evidence="3">
    <location>
        <begin position="173"/>
        <end position="500"/>
    </location>
</feature>
<dbReference type="EMBL" id="VCGU01000011">
    <property type="protein sequence ID" value="TRY67241.1"/>
    <property type="molecule type" value="Genomic_DNA"/>
</dbReference>